<accession>A0A4D9EU18</accession>
<dbReference type="Proteomes" id="UP000297703">
    <property type="component" value="Unassembled WGS sequence"/>
</dbReference>
<evidence type="ECO:0000313" key="2">
    <source>
        <dbReference type="Proteomes" id="UP000297703"/>
    </source>
</evidence>
<proteinExistence type="predicted"/>
<protein>
    <submittedName>
        <fullName evidence="1">Cytochrome P450 2J2-like</fullName>
    </submittedName>
</protein>
<dbReference type="EMBL" id="QXTE01000039">
    <property type="protein sequence ID" value="TFK10692.1"/>
    <property type="molecule type" value="Genomic_DNA"/>
</dbReference>
<evidence type="ECO:0000313" key="1">
    <source>
        <dbReference type="EMBL" id="TFK10692.1"/>
    </source>
</evidence>
<dbReference type="AlphaFoldDB" id="A0A4D9EU18"/>
<organism evidence="1 2">
    <name type="scientific">Platysternon megacephalum</name>
    <name type="common">big-headed turtle</name>
    <dbReference type="NCBI Taxonomy" id="55544"/>
    <lineage>
        <taxon>Eukaryota</taxon>
        <taxon>Metazoa</taxon>
        <taxon>Chordata</taxon>
        <taxon>Craniata</taxon>
        <taxon>Vertebrata</taxon>
        <taxon>Euteleostomi</taxon>
        <taxon>Archelosauria</taxon>
        <taxon>Testudinata</taxon>
        <taxon>Testudines</taxon>
        <taxon>Cryptodira</taxon>
        <taxon>Durocryptodira</taxon>
        <taxon>Testudinoidea</taxon>
        <taxon>Platysternidae</taxon>
        <taxon>Platysternon</taxon>
    </lineage>
</organism>
<keyword evidence="2" id="KW-1185">Reference proteome</keyword>
<name>A0A4D9EU18_9SAUR</name>
<reference evidence="1 2" key="2">
    <citation type="submission" date="2019-04" db="EMBL/GenBank/DDBJ databases">
        <title>The genome sequence of big-headed turtle.</title>
        <authorList>
            <person name="Gong S."/>
        </authorList>
    </citation>
    <scope>NUCLEOTIDE SEQUENCE [LARGE SCALE GENOMIC DNA]</scope>
    <source>
        <strain evidence="1">DO16091913</strain>
        <tissue evidence="1">Muscle</tissue>
    </source>
</reference>
<sequence length="127" mass="14053">MGGSGVHTSPSSFLSRVASKEWNTRALWKRLVGGSQGLRACLYGLCHWKIGWCHPWCETDLHQPRIWPSSLRDPAKEAGGRLLGKQASTLAWRWVALCPALPVMRGGEYQTTWGAGKEGDLRLLLAL</sequence>
<comment type="caution">
    <text evidence="1">The sequence shown here is derived from an EMBL/GenBank/DDBJ whole genome shotgun (WGS) entry which is preliminary data.</text>
</comment>
<reference evidence="1 2" key="1">
    <citation type="submission" date="2019-04" db="EMBL/GenBank/DDBJ databases">
        <title>Draft genome of the big-headed turtle Platysternon megacephalum.</title>
        <authorList>
            <person name="Gong S."/>
        </authorList>
    </citation>
    <scope>NUCLEOTIDE SEQUENCE [LARGE SCALE GENOMIC DNA]</scope>
    <source>
        <strain evidence="1">DO16091913</strain>
        <tissue evidence="1">Muscle</tissue>
    </source>
</reference>
<gene>
    <name evidence="1" type="ORF">DR999_PMT06099</name>
</gene>